<dbReference type="InterPro" id="IPR006644">
    <property type="entry name" value="Cadg"/>
</dbReference>
<evidence type="ECO:0000259" key="5">
    <source>
        <dbReference type="SMART" id="SM00736"/>
    </source>
</evidence>
<dbReference type="Pfam" id="PF05345">
    <property type="entry name" value="He_PIG"/>
    <property type="match status" value="7"/>
</dbReference>
<dbReference type="SMART" id="SM00736">
    <property type="entry name" value="CADG"/>
    <property type="match status" value="3"/>
</dbReference>
<evidence type="ECO:0000313" key="6">
    <source>
        <dbReference type="EMBL" id="QEF99058.1"/>
    </source>
</evidence>
<evidence type="ECO:0000256" key="1">
    <source>
        <dbReference type="ARBA" id="ARBA00022729"/>
    </source>
</evidence>
<name>A0A5B9MDA4_9BACT</name>
<keyword evidence="6" id="KW-0378">Hydrolase</keyword>
<evidence type="ECO:0000313" key="7">
    <source>
        <dbReference type="Proteomes" id="UP000321353"/>
    </source>
</evidence>
<dbReference type="PANTHER" id="PTHR32305:SF15">
    <property type="entry name" value="PROTEIN RHSA-RELATED"/>
    <property type="match status" value="1"/>
</dbReference>
<dbReference type="InterPro" id="IPR050708">
    <property type="entry name" value="T6SS_VgrG/RHS"/>
</dbReference>
<sequence>MLAAAIWHNVLSSLDVNDSGSVSPLDALVVLNEIARGAYVDANTGELDSEVPDDVTPPFIDVNCDSLATPRDALFVLNNLAGSFFEPQFALTTSGAISDQSGRVVAAGCHAQLVEGDSLRTEITTSVPITRSGQGVRLTFDAPEFDRSSDGGMQDAVEISVTDGNGQTVTQTYTPDRQSAFNWSENTGLATGSSSAVAVPAENSGQPYELTVNLAHLPVGEQVDVTVRLVNNDGDSGTSVVVRDLEIISGLDDPSEVYASPNRSVPNAATIDFDSLVDISSSVQPSYGRTSYSTDRSQVITELVLTNRSNQTIAGDVVIVLDQFTNLDLATLRPDGLLPDGRPFFNLTSFTDGPLGPGESTRAREVRFTNPGDEPFRYRLLAFGDLNRAPERFTSTPIEVLQSGDVFRYSALAIDPDGDRLTYSLVAGHSTGLIDATTGRLTWQSTSAEIGSNRFTVRATDPYGLFVDQTFDLEVRDDVQNRPPNFVTDPVTEAIASSGFEITTVGVGAGPLGAAIISGFQGPRLVTANSDDQTIGIYAGENNGRFDDVTTYATGHPRRMEQLIDVGITLDAGIPEAQHPLDAFQVRNIAQGDFDLDGNLDLVAAYNFDLNSDSSVGTTRVVVLFGDGNGEFAAPLVLSEYEISDADAELRAVTTGDINNDGVPDIVFNERHAGGFLATAISNGDGTFQPVNQTVYDELISDFVLADIDLDGNLDLFGRTILSEAFGATDHDLFWSRGNGGGTFESPNEFRGTRRGGLDETTKPYDLADLDGDGDLDLVISGDNQLIQVFHNDGSGEFTLVNEIDPPSAQAFYGPDWLIVADFTGDGINDIAFHHVWESRIDLLIGDGNGIDFTHQQGSRSQGRPDNWTMDFEPMDVDGDGDLDIVHGVELARAGFTVGLNDGSGNFDFFEYAIPELSNSIKRNETDATVRGALFGDYNADGVLDVSYFTTDNNFSGQTDAHGIGIRFGTRPGEFGNTRAEPWVDQPRTNAVYHGDFNGDDIVDLFDSLGDVVTIGNGDGSFQEPVPASGIRRPAFVAAVGDYNLDGLDDVVAGREGGLYVGLSNGDGTLDVNQTIDGGGFYGYHSMEAVDFNRDGYLDFIVKAEVDEYFEVYLNDPLSPGTFTINFTYNLADGSQGINVSNWEESWDVGDFNGDGIQDFLTAERESNTPLTPINLVLFAGDGEGGFTRWSESEGFEEFKQFGVLGQPVDPGDLSSGDIDGDGDLDVLSASTLGTRIFLNDGNGNFAFSGDLLTYVRTHQRHRESWLVDFDEDGHLDFVIAAAADIVGAIHVFKGDGQGNFAVAQSVNMHGEANSTRDPFVDWNHDGHLDYVYATGDSSSDDVAFYMGRRDDLVDVLAVDLNGDGNEEILGIQDQMERLQIFVGDSLGRFSRQQDLQTGRSPKALAAGDLDGNGMEIVAANRSDASLSIFSGDLASGFSSSVIDVPGRPIDVELADHDGDGEIDIFVLDEMNGLHVYAGNGTLVPEDPASVSLGDRPGRMLLADANGDGALDVVITLPESQRIMILPGDGATLDLGAPIYLDLDEAPADLAVLNLNDDAHPDIAIALPFANAVAVYYGLGSGQFARPQSITVGDSPTRIVSEDADEDGRMDLIVTNTGDDTVSVIYNRFDPNEVYRYDSDAVDPDDDILTYAIVDGPRGLIINPANGALLWAASPDQVGVHDVVISADDGRGGVGTQTFKIEVVPAEENASPLIALMPEMTIAASESFTHTIQAIDADHHPLRFRLLQGPDGASINPTSGELIWDGRSQAEEFGRGHAGGIIRIPSAATLKPESITVEGWYQLKALTRFNILVQDQGILVTTHETDQSIRVDLSLEGETLRFFVPVTPKRDEWYHLAFTYDAATGEAKLFVDGVLGGSATASEPKPLNTTPGVTQVGIPNGTMRAVVDNYRIWDDARDEQEIRDGMDRQFEGDPRLVVDYRFEETDTITVRDHSIYGNHGYRIAFNLTSQPAVGLADPGRYDFTVGVEDGRGGFDVKSFTIDVAPEIRGSIEGKLFEDLDGDGVQDDGSENPAEPGLADWHLFIDQNENGFPDPGERQAITDSGGNYAFPNLLTGDYRISVSPVAGYQSPPSFEAEARSETLNEIDPGSAISYDLAIEQLALSQIRGQLKTESDQPIPYWKVFADLNEDGFRDTDEPMAMSDRFGNFAVTGLGQGNYKLLADKPAGWSDAAEVDGLMVELGADEISEGNDFVLSPTNSSVTAGLHFVTTAPESIEARRTLTYASIALSISEGEVRYDLSLAPDGMVVDPTTGLLAWRPTVDQVGEHTIVLRAKSGDSVALQDFIIDVTAPNEPPVVTRLPGDIAHLNQPHQFDIAAQDDQQETLTFALLGPSHGASVDFSSGRMTWTPGATGSFAFLLEVTDGSGASTREEFTIQVDSAAPVLELVDVRLPRDQFPVGQQSIARISAMDSLGRDVDWTINSPPTGMTVQVDGTIEWTPTGQQLGEHTLMFVAVTAGGTSFPVEVPVSVVGSLVNSKPVVRSSPITAAVVGSPYSYDLVVDDPDRDPLSFALLEAPHGMSLDPIDGTVRWTPAEDQRREHSVVIRIADTYGAEVLHSYKLTTRRFGGPPVIESVPETEASVGQAYFYTIEARDAEKDPLTYRLLTAPDGMSITESTGAIVWTPIADQVGLQTVAIEVSDGVGGASTQSFAIRVGQGVANTPPTINSSAPRFAAVGSTYRYPIVAADPEQTQLSYLIATGPAGMTITTEGLISWMPGSGAEGKVPVTIRVIDEGGAAAIESFEIDVLAENLDPIIESSAPSEAVAGAVFRYDLFASDPNVDLLTYELTVGPALASIDAFGRIRWTPTSSDLGDHPFEVTVRDPRGGVAIQSFDLEVIEDTVPPRVSLIERPNDTSRNVLPWQGPFVVYAKSIDNVEVASLTLTANGQSIPLDAAGTATFNFEDWAFQTINATATAVDTSGNETSRTITFNYDFPEGWGPGNDDSIPTATITSPADSASVTGMVSIAGTASHEDFSAYRLSYRRIDDGQFTQFLRSETPVENGELGVWDTSLLPNDEYVIRLEVATTEGVANVAEHRVGLAGELKLGNFRLSFTDMVIPVAGIPIEITRIYDTLQADRQGDFGFGWRLEYRDTDLRVGLPKSGLEDIGIYSGLRPGVKVYLNIPGQGRQGFTFDPDIRVLPGWGGNNLVLARPRFTPDPGVTATLSTGISNYLHVNEQGELYAPGGIPYNPASPNFGGAYVVTTRDGISYRVDGATGKLVSATDRNGNSLTFADGGISSGNQFEVSFDRNASGRIARITDLEGQSVEYFYGAAGDLTRVVDREGNSTEFTYLAGRDHYLDDIIDPLGRVGDRLEYDSDGRLISTTNVRGAATSYSFDPDNFVGQVTGPLGEELLYEYDQFGNVVSTTDALGNQIRHTFDAEGRVIATVDSLGNRTSYTRNQAGDPIQITDAAGNVIRFAYNAMGDLESIIDAIGSVERRRYDDFGNLIARTAPDGATIHYEYDSRGNRIRTTDAIGRSMESVFDSFGNEVTQIDRNGNALNFAFNANGVTTGSFANRVDHDGTQVTISTQITVDSNGQWTAARDPLGNVSQREFNALGQLQATVDPMGRRVEMDGTDTPVAESVLFAGAQNVGFDFDLDDQLTSVTNKGGFTEKYVYDAVGNLIQRILPDGTDADESDNPIYVYEYDALRRVTATVDPNGHRTEFEYDSVGNQIAAVDAMGNESRWQYDAAGRVTAMTDRLQRKTSFRYDAVGRLLETTFPDSSSIKYQYDRDGNRIGIIDADGNQTRYRYDNESRLTEVINVAGNTTSYERDSLGNVTKNIDALGRETRFEYDVLSNPIKTTRPLGQTSTRTYYADSQLESETDFVGNTKTYTYGDRGELRRIDFSDGGNIEYEYDDFGNPVRIIDSVDGTSIASYNERAQLVEMVRPDGSFLRYSYDLAGNLVSLTTPNGTAVYEYDSLNRMISAEGSNGAITRYTYDAEGNVSTIDFGNGTEESRGYDALDRLVFSELRDALGTVLSRTDYTREPSGNITEIHHPDGSITAFQYDQHNRLIEETRRSLSGDLKTVVYSYDAVGNRVAKTDSEVGMTLYEYDNNDRLIQVSGAEQRSYQYNANGQQLSASDSNGGVIYQWNGRGQLESAEVTAGTTTTTVGYAYDASGNLVRRTVDGLATNFLVDANRDYSEVIEEYGDLGNVVYLYGNERISHTSNGETVYYHSDHQDSITSIHDDSGQLVASGTFDAFGLPLENTVDLFSPFGFTGQYTDDVTGNVYLRARHMDPVDGRFLSEDPYAGVRDEPTSLHRFLYAHNNPVAYTDPSGEVTIAQTIVTVGLIGGLLGLTTLVGRQLFEATASVNWKGFSGGVSGGPSAVVVSASAGMLASAVATENAPFERKVSWSDDYQRRYSGLMGTILAGVSGGLSTPVLDLSGGIGTFELELPRPLTPRIAPTLGLVGAFLMYDSTVTVIAGKTFSSFLAMGYGAGGANGCGLGTPSAADTVSSGVNLVLPTGETNRQNTGQIRDAFGLANVRC</sequence>
<protein>
    <submittedName>
        <fullName evidence="6">tRNA(Glu)-specific nuclease WapA</fullName>
        <ecNumber evidence="6">3.1.-.-</ecNumber>
    </submittedName>
</protein>
<feature type="domain" description="Dystroglycan-type cadherin-like" evidence="5">
    <location>
        <begin position="393"/>
        <end position="482"/>
    </location>
</feature>
<feature type="domain" description="Dystroglycan-type cadherin-like" evidence="5">
    <location>
        <begin position="2768"/>
        <end position="2861"/>
    </location>
</feature>
<dbReference type="Proteomes" id="UP000321353">
    <property type="component" value="Chromosome"/>
</dbReference>
<reference evidence="6 7" key="1">
    <citation type="submission" date="2019-02" db="EMBL/GenBank/DDBJ databases">
        <title>Planctomycetal bacteria perform biofilm scaping via a novel small molecule.</title>
        <authorList>
            <person name="Jeske O."/>
            <person name="Boedeker C."/>
            <person name="Wiegand S."/>
            <person name="Breitling P."/>
            <person name="Kallscheuer N."/>
            <person name="Jogler M."/>
            <person name="Rohde M."/>
            <person name="Petersen J."/>
            <person name="Medema M.H."/>
            <person name="Surup F."/>
            <person name="Jogler C."/>
        </authorList>
    </citation>
    <scope>NUCLEOTIDE SEQUENCE [LARGE SCALE GENOMIC DNA]</scope>
    <source>
        <strain evidence="6 7">Mal15</strain>
    </source>
</reference>
<dbReference type="SUPFAM" id="SSF69318">
    <property type="entry name" value="Integrin alpha N-terminal domain"/>
    <property type="match status" value="3"/>
</dbReference>
<dbReference type="InterPro" id="IPR028994">
    <property type="entry name" value="Integrin_alpha_N"/>
</dbReference>
<dbReference type="InterPro" id="IPR006558">
    <property type="entry name" value="LamG-like"/>
</dbReference>
<dbReference type="Gene3D" id="2.60.120.200">
    <property type="match status" value="1"/>
</dbReference>
<dbReference type="Pfam" id="PF13385">
    <property type="entry name" value="Laminin_G_3"/>
    <property type="match status" value="1"/>
</dbReference>
<keyword evidence="1" id="KW-0732">Signal</keyword>
<dbReference type="NCBIfam" id="TIGR03696">
    <property type="entry name" value="Rhs_assc_core"/>
    <property type="match status" value="1"/>
</dbReference>
<dbReference type="SUPFAM" id="SSF117074">
    <property type="entry name" value="Hypothetical protein PA1324"/>
    <property type="match status" value="1"/>
</dbReference>
<dbReference type="EMBL" id="CP036264">
    <property type="protein sequence ID" value="QEF99058.1"/>
    <property type="molecule type" value="Genomic_DNA"/>
</dbReference>
<accession>A0A5B9MDA4</accession>
<dbReference type="NCBIfam" id="TIGR01643">
    <property type="entry name" value="YD_repeat_2x"/>
    <property type="match status" value="10"/>
</dbReference>
<dbReference type="Pfam" id="PF20148">
    <property type="entry name" value="DUF6531"/>
    <property type="match status" value="1"/>
</dbReference>
<dbReference type="InterPro" id="IPR013517">
    <property type="entry name" value="FG-GAP"/>
</dbReference>
<gene>
    <name evidence="6" type="primary">wapA_3</name>
    <name evidence="6" type="ORF">Mal15_31170</name>
</gene>
<keyword evidence="3" id="KW-1015">Disulfide bond</keyword>
<dbReference type="KEGG" id="smam:Mal15_31170"/>
<dbReference type="InterPro" id="IPR045351">
    <property type="entry name" value="DUF6531"/>
</dbReference>
<dbReference type="RefSeq" id="WP_167546832.1">
    <property type="nucleotide sequence ID" value="NZ_CP036264.1"/>
</dbReference>
<dbReference type="EC" id="3.1.-.-" evidence="6"/>
<dbReference type="Gene3D" id="2.130.10.130">
    <property type="entry name" value="Integrin alpha, N-terminal"/>
    <property type="match status" value="5"/>
</dbReference>
<dbReference type="GO" id="GO:0005509">
    <property type="term" value="F:calcium ion binding"/>
    <property type="evidence" value="ECO:0007669"/>
    <property type="project" value="InterPro"/>
</dbReference>
<dbReference type="PANTHER" id="PTHR32305">
    <property type="match status" value="1"/>
</dbReference>
<dbReference type="InterPro" id="IPR031325">
    <property type="entry name" value="RHS_repeat"/>
</dbReference>
<dbReference type="InterPro" id="IPR022385">
    <property type="entry name" value="Rhs_assc_core"/>
</dbReference>
<evidence type="ECO:0000256" key="3">
    <source>
        <dbReference type="ARBA" id="ARBA00023157"/>
    </source>
</evidence>
<dbReference type="SMART" id="SM00560">
    <property type="entry name" value="LamGL"/>
    <property type="match status" value="1"/>
</dbReference>
<dbReference type="GO" id="GO:0016787">
    <property type="term" value="F:hydrolase activity"/>
    <property type="evidence" value="ECO:0007669"/>
    <property type="project" value="UniProtKB-KW"/>
</dbReference>
<dbReference type="Pfam" id="PF13517">
    <property type="entry name" value="FG-GAP_3"/>
    <property type="match status" value="8"/>
</dbReference>
<dbReference type="InterPro" id="IPR013320">
    <property type="entry name" value="ConA-like_dom_sf"/>
</dbReference>
<evidence type="ECO:0000259" key="4">
    <source>
        <dbReference type="SMART" id="SM00560"/>
    </source>
</evidence>
<evidence type="ECO:0000256" key="2">
    <source>
        <dbReference type="ARBA" id="ARBA00022737"/>
    </source>
</evidence>
<dbReference type="InterPro" id="IPR015919">
    <property type="entry name" value="Cadherin-like_sf"/>
</dbReference>
<keyword evidence="2" id="KW-0677">Repeat</keyword>
<dbReference type="Gene3D" id="2.180.10.10">
    <property type="entry name" value="RHS repeat-associated core"/>
    <property type="match status" value="3"/>
</dbReference>
<dbReference type="Gene3D" id="2.60.40.10">
    <property type="entry name" value="Immunoglobulins"/>
    <property type="match status" value="9"/>
</dbReference>
<proteinExistence type="predicted"/>
<dbReference type="InterPro" id="IPR006530">
    <property type="entry name" value="YD"/>
</dbReference>
<keyword evidence="7" id="KW-1185">Reference proteome</keyword>
<feature type="domain" description="Dystroglycan-type cadherin-like" evidence="5">
    <location>
        <begin position="2588"/>
        <end position="2681"/>
    </location>
</feature>
<dbReference type="SUPFAM" id="SSF49899">
    <property type="entry name" value="Concanavalin A-like lectins/glucanases"/>
    <property type="match status" value="1"/>
</dbReference>
<dbReference type="Pfam" id="PF25023">
    <property type="entry name" value="TEN_YD-shell"/>
    <property type="match status" value="3"/>
</dbReference>
<feature type="domain" description="LamG-like jellyroll fold" evidence="4">
    <location>
        <begin position="1793"/>
        <end position="1920"/>
    </location>
</feature>
<dbReference type="InterPro" id="IPR056823">
    <property type="entry name" value="TEN-like_YD-shell"/>
</dbReference>
<dbReference type="InterPro" id="IPR013783">
    <property type="entry name" value="Ig-like_fold"/>
</dbReference>
<dbReference type="GO" id="GO:0016020">
    <property type="term" value="C:membrane"/>
    <property type="evidence" value="ECO:0007669"/>
    <property type="project" value="InterPro"/>
</dbReference>
<dbReference type="Pfam" id="PF05593">
    <property type="entry name" value="RHS_repeat"/>
    <property type="match status" value="2"/>
</dbReference>
<dbReference type="SUPFAM" id="SSF49313">
    <property type="entry name" value="Cadherin-like"/>
    <property type="match status" value="8"/>
</dbReference>
<organism evidence="6 7">
    <name type="scientific">Stieleria maiorica</name>
    <dbReference type="NCBI Taxonomy" id="2795974"/>
    <lineage>
        <taxon>Bacteria</taxon>
        <taxon>Pseudomonadati</taxon>
        <taxon>Planctomycetota</taxon>
        <taxon>Planctomycetia</taxon>
        <taxon>Pirellulales</taxon>
        <taxon>Pirellulaceae</taxon>
        <taxon>Stieleria</taxon>
    </lineage>
</organism>